<evidence type="ECO:0000256" key="2">
    <source>
        <dbReference type="ARBA" id="ARBA00001947"/>
    </source>
</evidence>
<accession>A0ABS7QHW2</accession>
<evidence type="ECO:0000256" key="5">
    <source>
        <dbReference type="ARBA" id="ARBA00019129"/>
    </source>
</evidence>
<sequence length="197" mass="20455">MIKRLVAVAALIPAMLGTTTGIAAAQSAPRATTAVVTLTYDASQAGQWASAIAQGVQNWNSAVHNVHLQPASSSRTANFVYKATSGWPQTTLGPIVPGGSKGQVQLGQEAVTEGYDMTRIAAHETGHIFGLLDDYSGPCSELMSGHGPGTSCTNAKPSAAEAAQVDRNYANRAAAVAPQRRQIVIDIWSGPALTRTD</sequence>
<dbReference type="EMBL" id="JAINZZ010000077">
    <property type="protein sequence ID" value="MBY8882543.1"/>
    <property type="molecule type" value="Genomic_DNA"/>
</dbReference>
<proteinExistence type="inferred from homology"/>
<dbReference type="EC" id="3.4.24.77" evidence="4"/>
<keyword evidence="14" id="KW-1185">Reference proteome</keyword>
<evidence type="ECO:0000256" key="10">
    <source>
        <dbReference type="ARBA" id="ARBA00023049"/>
    </source>
</evidence>
<dbReference type="Proteomes" id="UP000778578">
    <property type="component" value="Unassembled WGS sequence"/>
</dbReference>
<keyword evidence="10 13" id="KW-0482">Metalloprotease</keyword>
<keyword evidence="9" id="KW-0862">Zinc</keyword>
<dbReference type="InterPro" id="IPR024079">
    <property type="entry name" value="MetalloPept_cat_dom_sf"/>
</dbReference>
<dbReference type="SUPFAM" id="SSF55486">
    <property type="entry name" value="Metalloproteases ('zincins'), catalytic domain"/>
    <property type="match status" value="1"/>
</dbReference>
<evidence type="ECO:0000313" key="14">
    <source>
        <dbReference type="Proteomes" id="UP000778578"/>
    </source>
</evidence>
<feature type="signal peptide" evidence="12">
    <location>
        <begin position="1"/>
        <end position="25"/>
    </location>
</feature>
<evidence type="ECO:0000256" key="8">
    <source>
        <dbReference type="ARBA" id="ARBA00022801"/>
    </source>
</evidence>
<evidence type="ECO:0000256" key="11">
    <source>
        <dbReference type="ARBA" id="ARBA00029927"/>
    </source>
</evidence>
<evidence type="ECO:0000256" key="3">
    <source>
        <dbReference type="ARBA" id="ARBA00006571"/>
    </source>
</evidence>
<comment type="similarity">
    <text evidence="3">Belongs to the peptidase M7 family.</text>
</comment>
<feature type="chain" id="PRO_5046859286" description="Extracellular small neutral protease" evidence="12">
    <location>
        <begin position="26"/>
        <end position="197"/>
    </location>
</feature>
<evidence type="ECO:0000256" key="9">
    <source>
        <dbReference type="ARBA" id="ARBA00022833"/>
    </source>
</evidence>
<name>A0ABS7QHW2_9ACTN</name>
<comment type="caution">
    <text evidence="13">The sequence shown here is derived from an EMBL/GenBank/DDBJ whole genome shotgun (WGS) entry which is preliminary data.</text>
</comment>
<comment type="cofactor">
    <cofactor evidence="2">
        <name>Zn(2+)</name>
        <dbReference type="ChEBI" id="CHEBI:29105"/>
    </cofactor>
</comment>
<evidence type="ECO:0000256" key="12">
    <source>
        <dbReference type="SAM" id="SignalP"/>
    </source>
</evidence>
<dbReference type="RefSeq" id="WP_222968940.1">
    <property type="nucleotide sequence ID" value="NZ_JAINZZ010000077.1"/>
</dbReference>
<keyword evidence="12" id="KW-0732">Signal</keyword>
<keyword evidence="6" id="KW-0645">Protease</keyword>
<keyword evidence="8 13" id="KW-0378">Hydrolase</keyword>
<comment type="catalytic activity">
    <reaction evidence="1">
        <text>Hydrolyzes proteins with a preference for Tyr or Phe in the P1' position. Has no action on amino-acid p-nitroanilides.</text>
        <dbReference type="EC" id="3.4.24.77"/>
    </reaction>
</comment>
<organism evidence="13 14">
    <name type="scientific">Actinacidiphila acidipaludis</name>
    <dbReference type="NCBI Taxonomy" id="2873382"/>
    <lineage>
        <taxon>Bacteria</taxon>
        <taxon>Bacillati</taxon>
        <taxon>Actinomycetota</taxon>
        <taxon>Actinomycetes</taxon>
        <taxon>Kitasatosporales</taxon>
        <taxon>Streptomycetaceae</taxon>
        <taxon>Actinacidiphila</taxon>
    </lineage>
</organism>
<protein>
    <recommendedName>
        <fullName evidence="5">Extracellular small neutral protease</fullName>
        <ecNumber evidence="4">3.4.24.77</ecNumber>
    </recommendedName>
    <alternativeName>
        <fullName evidence="11">Snapalysin</fullName>
    </alternativeName>
</protein>
<evidence type="ECO:0000256" key="6">
    <source>
        <dbReference type="ARBA" id="ARBA00022670"/>
    </source>
</evidence>
<gene>
    <name evidence="13" type="ORF">K7862_33615</name>
</gene>
<dbReference type="Pfam" id="PF02031">
    <property type="entry name" value="Peptidase_M7"/>
    <property type="match status" value="1"/>
</dbReference>
<dbReference type="GO" id="GO:0008237">
    <property type="term" value="F:metallopeptidase activity"/>
    <property type="evidence" value="ECO:0007669"/>
    <property type="project" value="UniProtKB-KW"/>
</dbReference>
<evidence type="ECO:0000256" key="1">
    <source>
        <dbReference type="ARBA" id="ARBA00000612"/>
    </source>
</evidence>
<dbReference type="PRINTS" id="PR00787">
    <property type="entry name" value="NEUTRALPTASE"/>
</dbReference>
<dbReference type="Gene3D" id="3.40.390.10">
    <property type="entry name" value="Collagenase (Catalytic Domain)"/>
    <property type="match status" value="1"/>
</dbReference>
<keyword evidence="7" id="KW-0479">Metal-binding</keyword>
<evidence type="ECO:0000256" key="4">
    <source>
        <dbReference type="ARBA" id="ARBA00012325"/>
    </source>
</evidence>
<evidence type="ECO:0000256" key="7">
    <source>
        <dbReference type="ARBA" id="ARBA00022723"/>
    </source>
</evidence>
<dbReference type="InterPro" id="IPR000013">
    <property type="entry name" value="Peptidase_M7"/>
</dbReference>
<reference evidence="13 14" key="1">
    <citation type="submission" date="2021-08" db="EMBL/GenBank/DDBJ databases">
        <title>WGS of actinomycetes from Thailand.</title>
        <authorList>
            <person name="Thawai C."/>
        </authorList>
    </citation>
    <scope>NUCLEOTIDE SEQUENCE [LARGE SCALE GENOMIC DNA]</scope>
    <source>
        <strain evidence="13 14">PLK6-54</strain>
    </source>
</reference>
<evidence type="ECO:0000313" key="13">
    <source>
        <dbReference type="EMBL" id="MBY8882543.1"/>
    </source>
</evidence>